<evidence type="ECO:0000259" key="2">
    <source>
        <dbReference type="PROSITE" id="PS50206"/>
    </source>
</evidence>
<keyword evidence="1" id="KW-0812">Transmembrane</keyword>
<dbReference type="CDD" id="cd00158">
    <property type="entry name" value="RHOD"/>
    <property type="match status" value="1"/>
</dbReference>
<accession>A0A3P3U476</accession>
<proteinExistence type="predicted"/>
<keyword evidence="4" id="KW-1185">Reference proteome</keyword>
<feature type="domain" description="Rhodanese" evidence="2">
    <location>
        <begin position="39"/>
        <end position="119"/>
    </location>
</feature>
<dbReference type="InterPro" id="IPR001763">
    <property type="entry name" value="Rhodanese-like_dom"/>
</dbReference>
<dbReference type="AlphaFoldDB" id="A0A3P3U476"/>
<reference evidence="3 4" key="1">
    <citation type="submission" date="2018-11" db="EMBL/GenBank/DDBJ databases">
        <title>Genome sequencing of Paenibacillus sp. KCOM 3021 (= ChDC PVNT-B20).</title>
        <authorList>
            <person name="Kook J.-K."/>
            <person name="Park S.-N."/>
            <person name="Lim Y.K."/>
        </authorList>
    </citation>
    <scope>NUCLEOTIDE SEQUENCE [LARGE SCALE GENOMIC DNA]</scope>
    <source>
        <strain evidence="3 4">KCOM 3021</strain>
    </source>
</reference>
<gene>
    <name evidence="3" type="ORF">EHV15_21090</name>
</gene>
<dbReference type="Proteomes" id="UP000267017">
    <property type="component" value="Unassembled WGS sequence"/>
</dbReference>
<sequence length="120" mass="14064">MATLYILFTMALMWTIYQVWPVRYLSCLKMNLRDSINKLPPSIKFLDVRDVTEFDRTHIPDSINISLGRLPFLWHKELSPGDEVMILADSCFKSRKAARILQRKGFRKLYTVHGPVLDHL</sequence>
<dbReference type="EMBL" id="RRCN01000001">
    <property type="protein sequence ID" value="RRJ65131.1"/>
    <property type="molecule type" value="Genomic_DNA"/>
</dbReference>
<dbReference type="Pfam" id="PF00581">
    <property type="entry name" value="Rhodanese"/>
    <property type="match status" value="1"/>
</dbReference>
<name>A0A3P3U476_9BACL</name>
<evidence type="ECO:0000313" key="3">
    <source>
        <dbReference type="EMBL" id="RRJ65131.1"/>
    </source>
</evidence>
<evidence type="ECO:0000256" key="1">
    <source>
        <dbReference type="SAM" id="Phobius"/>
    </source>
</evidence>
<keyword evidence="1" id="KW-0472">Membrane</keyword>
<organism evidence="3 4">
    <name type="scientific">Paenibacillus oralis</name>
    <dbReference type="NCBI Taxonomy" id="2490856"/>
    <lineage>
        <taxon>Bacteria</taxon>
        <taxon>Bacillati</taxon>
        <taxon>Bacillota</taxon>
        <taxon>Bacilli</taxon>
        <taxon>Bacillales</taxon>
        <taxon>Paenibacillaceae</taxon>
        <taxon>Paenibacillus</taxon>
    </lineage>
</organism>
<dbReference type="PROSITE" id="PS50206">
    <property type="entry name" value="RHODANESE_3"/>
    <property type="match status" value="1"/>
</dbReference>
<dbReference type="SUPFAM" id="SSF52821">
    <property type="entry name" value="Rhodanese/Cell cycle control phosphatase"/>
    <property type="match status" value="1"/>
</dbReference>
<dbReference type="Gene3D" id="3.40.250.10">
    <property type="entry name" value="Rhodanese-like domain"/>
    <property type="match status" value="1"/>
</dbReference>
<dbReference type="InterPro" id="IPR036873">
    <property type="entry name" value="Rhodanese-like_dom_sf"/>
</dbReference>
<keyword evidence="1" id="KW-1133">Transmembrane helix</keyword>
<evidence type="ECO:0000313" key="4">
    <source>
        <dbReference type="Proteomes" id="UP000267017"/>
    </source>
</evidence>
<protein>
    <submittedName>
        <fullName evidence="3">Rhodanese-like domain-containing protein</fullName>
    </submittedName>
</protein>
<dbReference type="OrthoDB" id="2621386at2"/>
<feature type="transmembrane region" description="Helical" evidence="1">
    <location>
        <begin position="6"/>
        <end position="25"/>
    </location>
</feature>
<comment type="caution">
    <text evidence="3">The sequence shown here is derived from an EMBL/GenBank/DDBJ whole genome shotgun (WGS) entry which is preliminary data.</text>
</comment>